<dbReference type="AlphaFoldDB" id="A0AAV8YB16"/>
<keyword evidence="8 10" id="KW-0472">Membrane</keyword>
<evidence type="ECO:0000256" key="9">
    <source>
        <dbReference type="ARBA" id="ARBA00023160"/>
    </source>
</evidence>
<evidence type="ECO:0000256" key="6">
    <source>
        <dbReference type="ARBA" id="ARBA00022989"/>
    </source>
</evidence>
<dbReference type="GO" id="GO:0006633">
    <property type="term" value="P:fatty acid biosynthetic process"/>
    <property type="evidence" value="ECO:0007669"/>
    <property type="project" value="UniProtKB-KW"/>
</dbReference>
<dbReference type="GO" id="GO:0016020">
    <property type="term" value="C:membrane"/>
    <property type="evidence" value="ECO:0007669"/>
    <property type="project" value="UniProtKB-SubCell"/>
</dbReference>
<reference evidence="11" key="1">
    <citation type="journal article" date="2023" name="Insect Mol. Biol.">
        <title>Genome sequencing provides insights into the evolution of gene families encoding plant cell wall-degrading enzymes in longhorned beetles.</title>
        <authorList>
            <person name="Shin N.R."/>
            <person name="Okamura Y."/>
            <person name="Kirsch R."/>
            <person name="Pauchet Y."/>
        </authorList>
    </citation>
    <scope>NUCLEOTIDE SEQUENCE</scope>
    <source>
        <strain evidence="11">RBIC_L_NR</strain>
    </source>
</reference>
<keyword evidence="3" id="KW-0808">Transferase</keyword>
<proteinExistence type="predicted"/>
<dbReference type="EMBL" id="JANEYF010002358">
    <property type="protein sequence ID" value="KAJ8947684.1"/>
    <property type="molecule type" value="Genomic_DNA"/>
</dbReference>
<comment type="caution">
    <text evidence="11">The sequence shown here is derived from an EMBL/GenBank/DDBJ whole genome shotgun (WGS) entry which is preliminary data.</text>
</comment>
<evidence type="ECO:0000256" key="1">
    <source>
        <dbReference type="ARBA" id="ARBA00004141"/>
    </source>
</evidence>
<keyword evidence="9" id="KW-0275">Fatty acid biosynthesis</keyword>
<sequence length="88" mass="10360">MNNPRADEYFLMSSVMYPLLIVTGYLYFVNTWGPNFMKNRKPVEIKNILIIYNLTQIIFNMYLFLLVSSRSTFTFCGNNSEINEATRI</sequence>
<dbReference type="Proteomes" id="UP001162156">
    <property type="component" value="Unassembled WGS sequence"/>
</dbReference>
<keyword evidence="2" id="KW-0444">Lipid biosynthesis</keyword>
<feature type="transmembrane region" description="Helical" evidence="10">
    <location>
        <begin position="48"/>
        <end position="67"/>
    </location>
</feature>
<evidence type="ECO:0000256" key="5">
    <source>
        <dbReference type="ARBA" id="ARBA00022832"/>
    </source>
</evidence>
<dbReference type="Pfam" id="PF01151">
    <property type="entry name" value="ELO"/>
    <property type="match status" value="1"/>
</dbReference>
<keyword evidence="5" id="KW-0276">Fatty acid metabolism</keyword>
<keyword evidence="7" id="KW-0443">Lipid metabolism</keyword>
<dbReference type="InterPro" id="IPR002076">
    <property type="entry name" value="ELO_fam"/>
</dbReference>
<evidence type="ECO:0000256" key="4">
    <source>
        <dbReference type="ARBA" id="ARBA00022692"/>
    </source>
</evidence>
<evidence type="ECO:0000256" key="10">
    <source>
        <dbReference type="SAM" id="Phobius"/>
    </source>
</evidence>
<evidence type="ECO:0000256" key="3">
    <source>
        <dbReference type="ARBA" id="ARBA00022679"/>
    </source>
</evidence>
<name>A0AAV8YB16_9CUCU</name>
<evidence type="ECO:0000313" key="12">
    <source>
        <dbReference type="Proteomes" id="UP001162156"/>
    </source>
</evidence>
<evidence type="ECO:0000256" key="7">
    <source>
        <dbReference type="ARBA" id="ARBA00023098"/>
    </source>
</evidence>
<keyword evidence="12" id="KW-1185">Reference proteome</keyword>
<protein>
    <recommendedName>
        <fullName evidence="13">Very-long-chain 3-oxoacyl-CoA synthase</fullName>
    </recommendedName>
</protein>
<gene>
    <name evidence="11" type="ORF">NQ314_008561</name>
</gene>
<keyword evidence="6 10" id="KW-1133">Transmembrane helix</keyword>
<evidence type="ECO:0008006" key="13">
    <source>
        <dbReference type="Google" id="ProtNLM"/>
    </source>
</evidence>
<comment type="subcellular location">
    <subcellularLocation>
        <location evidence="1">Membrane</location>
        <topology evidence="1">Multi-pass membrane protein</topology>
    </subcellularLocation>
</comment>
<organism evidence="11 12">
    <name type="scientific">Rhamnusium bicolor</name>
    <dbReference type="NCBI Taxonomy" id="1586634"/>
    <lineage>
        <taxon>Eukaryota</taxon>
        <taxon>Metazoa</taxon>
        <taxon>Ecdysozoa</taxon>
        <taxon>Arthropoda</taxon>
        <taxon>Hexapoda</taxon>
        <taxon>Insecta</taxon>
        <taxon>Pterygota</taxon>
        <taxon>Neoptera</taxon>
        <taxon>Endopterygota</taxon>
        <taxon>Coleoptera</taxon>
        <taxon>Polyphaga</taxon>
        <taxon>Cucujiformia</taxon>
        <taxon>Chrysomeloidea</taxon>
        <taxon>Cerambycidae</taxon>
        <taxon>Lepturinae</taxon>
        <taxon>Rhagiini</taxon>
        <taxon>Rhamnusium</taxon>
    </lineage>
</organism>
<evidence type="ECO:0000313" key="11">
    <source>
        <dbReference type="EMBL" id="KAJ8947684.1"/>
    </source>
</evidence>
<evidence type="ECO:0000256" key="2">
    <source>
        <dbReference type="ARBA" id="ARBA00022516"/>
    </source>
</evidence>
<accession>A0AAV8YB16</accession>
<keyword evidence="4 10" id="KW-0812">Transmembrane</keyword>
<feature type="transmembrane region" description="Helical" evidence="10">
    <location>
        <begin position="9"/>
        <end position="28"/>
    </location>
</feature>
<evidence type="ECO:0000256" key="8">
    <source>
        <dbReference type="ARBA" id="ARBA00023136"/>
    </source>
</evidence>
<dbReference type="GO" id="GO:0009922">
    <property type="term" value="F:fatty acid elongase activity"/>
    <property type="evidence" value="ECO:0007669"/>
    <property type="project" value="InterPro"/>
</dbReference>